<proteinExistence type="predicted"/>
<dbReference type="Proteomes" id="UP000185478">
    <property type="component" value="Chromosome"/>
</dbReference>
<gene>
    <name evidence="3" type="ORF">CAQU_11830</name>
</gene>
<dbReference type="EMBL" id="CP009245">
    <property type="protein sequence ID" value="APT85614.1"/>
    <property type="molecule type" value="Genomic_DNA"/>
</dbReference>
<keyword evidence="4" id="KW-1185">Reference proteome</keyword>
<evidence type="ECO:0000256" key="2">
    <source>
        <dbReference type="SAM" id="Phobius"/>
    </source>
</evidence>
<keyword evidence="2" id="KW-0472">Membrane</keyword>
<dbReference type="KEGG" id="caqu:CAQU_11830"/>
<keyword evidence="2" id="KW-1133">Transmembrane helix</keyword>
<protein>
    <submittedName>
        <fullName evidence="3">Uncharacterized protein</fullName>
    </submittedName>
</protein>
<feature type="transmembrane region" description="Helical" evidence="2">
    <location>
        <begin position="63"/>
        <end position="83"/>
    </location>
</feature>
<sequence>MKPQVRRQGQPPGKHGSHNSRNQPGRLLSFVWFVLVLLILPLGTALCFALGDLIGGSWKEGLTTFLGVFVIGFVVEMVAFILFRWRNPED</sequence>
<keyword evidence="2" id="KW-0812">Transmembrane</keyword>
<name>A0A1L7CID8_9CORY</name>
<evidence type="ECO:0000313" key="4">
    <source>
        <dbReference type="Proteomes" id="UP000185478"/>
    </source>
</evidence>
<feature type="region of interest" description="Disordered" evidence="1">
    <location>
        <begin position="1"/>
        <end position="24"/>
    </location>
</feature>
<evidence type="ECO:0000256" key="1">
    <source>
        <dbReference type="SAM" id="MobiDB-lite"/>
    </source>
</evidence>
<accession>A0A1L7CID8</accession>
<feature type="transmembrane region" description="Helical" evidence="2">
    <location>
        <begin position="27"/>
        <end position="51"/>
    </location>
</feature>
<dbReference type="AlphaFoldDB" id="A0A1L7CID8"/>
<organism evidence="3 4">
    <name type="scientific">Corynebacterium aquilae DSM 44791</name>
    <dbReference type="NCBI Taxonomy" id="1431546"/>
    <lineage>
        <taxon>Bacteria</taxon>
        <taxon>Bacillati</taxon>
        <taxon>Actinomycetota</taxon>
        <taxon>Actinomycetes</taxon>
        <taxon>Mycobacteriales</taxon>
        <taxon>Corynebacteriaceae</taxon>
        <taxon>Corynebacterium</taxon>
    </lineage>
</organism>
<evidence type="ECO:0000313" key="3">
    <source>
        <dbReference type="EMBL" id="APT85614.1"/>
    </source>
</evidence>
<reference evidence="3 4" key="1">
    <citation type="submission" date="2014-08" db="EMBL/GenBank/DDBJ databases">
        <title>Complete genome sequence of Corynebacterium aquilae S-613T(T) (=DSM 44791(T)), isolated from the choana of a healthy golden eagle.</title>
        <authorList>
            <person name="Ruckert C."/>
            <person name="Albersmeier A."/>
            <person name="Winkler A."/>
            <person name="Kalinowski J."/>
        </authorList>
    </citation>
    <scope>NUCLEOTIDE SEQUENCE [LARGE SCALE GENOMIC DNA]</scope>
    <source>
        <strain evidence="3 4">S-613</strain>
    </source>
</reference>